<evidence type="ECO:0000256" key="3">
    <source>
        <dbReference type="ARBA" id="ARBA00002284"/>
    </source>
</evidence>
<dbReference type="AlphaFoldDB" id="A0A931PVY0"/>
<keyword evidence="12 19" id="KW-0460">Magnesium</keyword>
<dbReference type="InterPro" id="IPR016299">
    <property type="entry name" value="Riboflavin_synth_RibBA"/>
</dbReference>
<dbReference type="InterPro" id="IPR017945">
    <property type="entry name" value="DHBP_synth_RibB-like_a/b_dom"/>
</dbReference>
<comment type="cofactor">
    <cofactor evidence="2">
        <name>Mn(2+)</name>
        <dbReference type="ChEBI" id="CHEBI:29035"/>
    </cofactor>
</comment>
<keyword evidence="13 19" id="KW-0342">GTP-binding</keyword>
<evidence type="ECO:0000313" key="22">
    <source>
        <dbReference type="Proteomes" id="UP000727962"/>
    </source>
</evidence>
<comment type="catalytic activity">
    <reaction evidence="18 19">
        <text>GTP + 4 H2O = 2,5-diamino-6-hydroxy-4-(5-phosphoribosylamino)-pyrimidine + formate + 2 phosphate + 3 H(+)</text>
        <dbReference type="Rhea" id="RHEA:23704"/>
        <dbReference type="ChEBI" id="CHEBI:15377"/>
        <dbReference type="ChEBI" id="CHEBI:15378"/>
        <dbReference type="ChEBI" id="CHEBI:15740"/>
        <dbReference type="ChEBI" id="CHEBI:37565"/>
        <dbReference type="ChEBI" id="CHEBI:43474"/>
        <dbReference type="ChEBI" id="CHEBI:58614"/>
        <dbReference type="EC" id="3.5.4.25"/>
    </reaction>
</comment>
<reference evidence="21" key="1">
    <citation type="submission" date="2020-07" db="EMBL/GenBank/DDBJ databases">
        <title>Huge and variable diversity of episymbiotic CPR bacteria and DPANN archaea in groundwater ecosystems.</title>
        <authorList>
            <person name="He C.Y."/>
            <person name="Keren R."/>
            <person name="Whittaker M."/>
            <person name="Farag I.F."/>
            <person name="Doudna J."/>
            <person name="Cate J.H.D."/>
            <person name="Banfield J.F."/>
        </authorList>
    </citation>
    <scope>NUCLEOTIDE SEQUENCE</scope>
    <source>
        <strain evidence="21">NC_groundwater_17_Pr7_B-0.1um_64_12</strain>
    </source>
</reference>
<feature type="active site" description="Proton acceptor; for GTP cyclohydrolase activity" evidence="19">
    <location>
        <position position="330"/>
    </location>
</feature>
<feature type="site" description="Essential for DHBP synthase activity" evidence="19">
    <location>
        <position position="164"/>
    </location>
</feature>
<dbReference type="CDD" id="cd00641">
    <property type="entry name" value="GTP_cyclohydro2"/>
    <property type="match status" value="1"/>
</dbReference>
<evidence type="ECO:0000259" key="20">
    <source>
        <dbReference type="Pfam" id="PF00925"/>
    </source>
</evidence>
<dbReference type="GO" id="GO:0008686">
    <property type="term" value="F:3,4-dihydroxy-2-butanone-4-phosphate synthase activity"/>
    <property type="evidence" value="ECO:0007669"/>
    <property type="project" value="UniProtKB-UniRule"/>
</dbReference>
<dbReference type="HAMAP" id="MF_01283">
    <property type="entry name" value="RibBA"/>
    <property type="match status" value="1"/>
</dbReference>
<feature type="binding site" evidence="19">
    <location>
        <position position="274"/>
    </location>
    <ligand>
        <name>GTP</name>
        <dbReference type="ChEBI" id="CHEBI:37565"/>
    </ligand>
</feature>
<feature type="binding site" evidence="19">
    <location>
        <position position="143"/>
    </location>
    <ligand>
        <name>Mg(2+)</name>
        <dbReference type="ChEBI" id="CHEBI:18420"/>
        <label>2</label>
    </ligand>
</feature>
<dbReference type="Gene3D" id="3.90.870.10">
    <property type="entry name" value="DHBP synthase"/>
    <property type="match status" value="1"/>
</dbReference>
<evidence type="ECO:0000256" key="13">
    <source>
        <dbReference type="ARBA" id="ARBA00023134"/>
    </source>
</evidence>
<feature type="binding site" evidence="19">
    <location>
        <begin position="253"/>
        <end position="257"/>
    </location>
    <ligand>
        <name>GTP</name>
        <dbReference type="ChEBI" id="CHEBI:37565"/>
    </ligand>
</feature>
<evidence type="ECO:0000256" key="2">
    <source>
        <dbReference type="ARBA" id="ARBA00001936"/>
    </source>
</evidence>
<evidence type="ECO:0000313" key="21">
    <source>
        <dbReference type="EMBL" id="MBI1756061.1"/>
    </source>
</evidence>
<keyword evidence="8 19" id="KW-0479">Metal-binding</keyword>
<feature type="binding site" evidence="19">
    <location>
        <position position="269"/>
    </location>
    <ligand>
        <name>Zn(2+)</name>
        <dbReference type="ChEBI" id="CHEBI:29105"/>
        <note>catalytic</note>
    </ligand>
</feature>
<comment type="pathway">
    <text evidence="4 19">Cofactor biosynthesis; riboflavin biosynthesis; 5-amino-6-(D-ribitylamino)uracil from GTP: step 1/4.</text>
</comment>
<keyword evidence="11 19" id="KW-0862">Zinc</keyword>
<dbReference type="GO" id="GO:0003935">
    <property type="term" value="F:GTP cyclohydrolase II activity"/>
    <property type="evidence" value="ECO:0007669"/>
    <property type="project" value="UniProtKB-UniRule"/>
</dbReference>
<evidence type="ECO:0000256" key="9">
    <source>
        <dbReference type="ARBA" id="ARBA00022741"/>
    </source>
</evidence>
<comment type="pathway">
    <text evidence="5 19">Cofactor biosynthesis; riboflavin biosynthesis; 2-hydroxy-3-oxobutyl phosphate from D-ribulose 5-phosphate: step 1/1.</text>
</comment>
<evidence type="ECO:0000256" key="5">
    <source>
        <dbReference type="ARBA" id="ARBA00004904"/>
    </source>
</evidence>
<keyword evidence="15 19" id="KW-0456">Lyase</keyword>
<feature type="binding site" evidence="19">
    <location>
        <position position="258"/>
    </location>
    <ligand>
        <name>Zn(2+)</name>
        <dbReference type="ChEBI" id="CHEBI:29105"/>
        <note>catalytic</note>
    </ligand>
</feature>
<evidence type="ECO:0000256" key="1">
    <source>
        <dbReference type="ARBA" id="ARBA00000141"/>
    </source>
</evidence>
<dbReference type="Pfam" id="PF00926">
    <property type="entry name" value="DHBP_synthase"/>
    <property type="match status" value="1"/>
</dbReference>
<comment type="function">
    <text evidence="3 19">Catalyzes the conversion of D-ribulose 5-phosphate to formate and 3,4-dihydroxy-2-butanone 4-phosphate.</text>
</comment>
<dbReference type="GO" id="GO:0030145">
    <property type="term" value="F:manganese ion binding"/>
    <property type="evidence" value="ECO:0007669"/>
    <property type="project" value="UniProtKB-UniRule"/>
</dbReference>
<feature type="binding site" evidence="19">
    <location>
        <position position="28"/>
    </location>
    <ligand>
        <name>Mg(2+)</name>
        <dbReference type="ChEBI" id="CHEBI:18420"/>
        <label>1</label>
    </ligand>
</feature>
<feature type="binding site" evidence="19">
    <location>
        <position position="32"/>
    </location>
    <ligand>
        <name>D-ribulose 5-phosphate</name>
        <dbReference type="ChEBI" id="CHEBI:58121"/>
    </ligand>
</feature>
<comment type="similarity">
    <text evidence="6 19">In the N-terminal section; belongs to the DHBP synthase family.</text>
</comment>
<evidence type="ECO:0000256" key="6">
    <source>
        <dbReference type="ARBA" id="ARBA00005520"/>
    </source>
</evidence>
<feature type="binding site" evidence="19">
    <location>
        <position position="28"/>
    </location>
    <ligand>
        <name>Mg(2+)</name>
        <dbReference type="ChEBI" id="CHEBI:18420"/>
        <label>2</label>
    </ligand>
</feature>
<dbReference type="Pfam" id="PF00925">
    <property type="entry name" value="GTP_cyclohydro2"/>
    <property type="match status" value="1"/>
</dbReference>
<dbReference type="PANTHER" id="PTHR21327">
    <property type="entry name" value="GTP CYCLOHYDROLASE II-RELATED"/>
    <property type="match status" value="1"/>
</dbReference>
<keyword evidence="7 19" id="KW-0686">Riboflavin biosynthesis</keyword>
<evidence type="ECO:0000256" key="8">
    <source>
        <dbReference type="ARBA" id="ARBA00022723"/>
    </source>
</evidence>
<dbReference type="FunFam" id="3.90.870.10:FF:000001">
    <property type="entry name" value="Riboflavin biosynthesis protein RibBA"/>
    <property type="match status" value="1"/>
</dbReference>
<dbReference type="HAMAP" id="MF_00179">
    <property type="entry name" value="RibA"/>
    <property type="match status" value="1"/>
</dbReference>
<feature type="region of interest" description="GTP cyclohydrolase II" evidence="19">
    <location>
        <begin position="202"/>
        <end position="404"/>
    </location>
</feature>
<dbReference type="InterPro" id="IPR000926">
    <property type="entry name" value="RibA"/>
</dbReference>
<feature type="binding site" evidence="19">
    <location>
        <begin position="27"/>
        <end position="28"/>
    </location>
    <ligand>
        <name>D-ribulose 5-phosphate</name>
        <dbReference type="ChEBI" id="CHEBI:58121"/>
    </ligand>
</feature>
<dbReference type="NCBIfam" id="NF001591">
    <property type="entry name" value="PRK00393.1"/>
    <property type="match status" value="1"/>
</dbReference>
<keyword evidence="16 19" id="KW-0511">Multifunctional enzyme</keyword>
<protein>
    <recommendedName>
        <fullName evidence="19">Riboflavin biosynthesis protein RibBA</fullName>
    </recommendedName>
    <domain>
        <recommendedName>
            <fullName evidence="19">3,4-dihydroxy-2-butanone 4-phosphate synthase</fullName>
            <shortName evidence="19">DHBP synthase</shortName>
            <ecNumber evidence="19">4.1.99.12</ecNumber>
        </recommendedName>
    </domain>
    <domain>
        <recommendedName>
            <fullName evidence="19">GTP cyclohydrolase-2</fullName>
            <ecNumber evidence="19">3.5.4.25</ecNumber>
        </recommendedName>
        <alternativeName>
            <fullName evidence="19">GTP cyclohydrolase II</fullName>
        </alternativeName>
    </domain>
</protein>
<feature type="binding site" evidence="19">
    <location>
        <position position="353"/>
    </location>
    <ligand>
        <name>GTP</name>
        <dbReference type="ChEBI" id="CHEBI:37565"/>
    </ligand>
</feature>
<evidence type="ECO:0000256" key="11">
    <source>
        <dbReference type="ARBA" id="ARBA00022833"/>
    </source>
</evidence>
<feature type="binding site" evidence="19">
    <location>
        <position position="318"/>
    </location>
    <ligand>
        <name>GTP</name>
        <dbReference type="ChEBI" id="CHEBI:37565"/>
    </ligand>
</feature>
<dbReference type="NCBIfam" id="TIGR00506">
    <property type="entry name" value="ribB"/>
    <property type="match status" value="1"/>
</dbReference>
<feature type="binding site" evidence="19">
    <location>
        <position position="358"/>
    </location>
    <ligand>
        <name>GTP</name>
        <dbReference type="ChEBI" id="CHEBI:37565"/>
    </ligand>
</feature>
<feature type="active site" description="Nucleophile; for GTP cyclohydrolase activity" evidence="19">
    <location>
        <position position="332"/>
    </location>
</feature>
<dbReference type="EC" id="3.5.4.25" evidence="19"/>
<evidence type="ECO:0000256" key="4">
    <source>
        <dbReference type="ARBA" id="ARBA00004853"/>
    </source>
</evidence>
<accession>A0A931PVY0</accession>
<evidence type="ECO:0000256" key="17">
    <source>
        <dbReference type="ARBA" id="ARBA00043932"/>
    </source>
</evidence>
<evidence type="ECO:0000256" key="12">
    <source>
        <dbReference type="ARBA" id="ARBA00022842"/>
    </source>
</evidence>
<evidence type="ECO:0000256" key="7">
    <source>
        <dbReference type="ARBA" id="ARBA00022619"/>
    </source>
</evidence>
<comment type="catalytic activity">
    <reaction evidence="1 19">
        <text>D-ribulose 5-phosphate = (2S)-2-hydroxy-3-oxobutyl phosphate + formate + H(+)</text>
        <dbReference type="Rhea" id="RHEA:18457"/>
        <dbReference type="ChEBI" id="CHEBI:15378"/>
        <dbReference type="ChEBI" id="CHEBI:15740"/>
        <dbReference type="ChEBI" id="CHEBI:58121"/>
        <dbReference type="ChEBI" id="CHEBI:58830"/>
        <dbReference type="EC" id="4.1.99.12"/>
    </reaction>
</comment>
<feature type="binding site" evidence="19">
    <location>
        <position position="164"/>
    </location>
    <ligand>
        <name>D-ribulose 5-phosphate</name>
        <dbReference type="ChEBI" id="CHEBI:58121"/>
    </ligand>
</feature>
<feature type="binding site" evidence="19">
    <location>
        <begin position="296"/>
        <end position="298"/>
    </location>
    <ligand>
        <name>GTP</name>
        <dbReference type="ChEBI" id="CHEBI:37565"/>
    </ligand>
</feature>
<dbReference type="GO" id="GO:0000287">
    <property type="term" value="F:magnesium ion binding"/>
    <property type="evidence" value="ECO:0007669"/>
    <property type="project" value="UniProtKB-UniRule"/>
</dbReference>
<comment type="cofactor">
    <cofactor evidence="19">
        <name>Mg(2+)</name>
        <dbReference type="ChEBI" id="CHEBI:18420"/>
    </cofactor>
    <cofactor evidence="19">
        <name>Mn(2+)</name>
        <dbReference type="ChEBI" id="CHEBI:29035"/>
    </cofactor>
    <text evidence="19">Binds 2 divalent metal cations per subunit. Magnesium or manganese.</text>
</comment>
<dbReference type="EC" id="4.1.99.12" evidence="19"/>
<dbReference type="Gene3D" id="3.40.50.10990">
    <property type="entry name" value="GTP cyclohydrolase II"/>
    <property type="match status" value="1"/>
</dbReference>
<dbReference type="PANTHER" id="PTHR21327:SF18">
    <property type="entry name" value="3,4-DIHYDROXY-2-BUTANONE 4-PHOSPHATE SYNTHASE"/>
    <property type="match status" value="1"/>
</dbReference>
<feature type="binding site" evidence="19">
    <location>
        <begin position="140"/>
        <end position="144"/>
    </location>
    <ligand>
        <name>D-ribulose 5-phosphate</name>
        <dbReference type="ChEBI" id="CHEBI:58121"/>
    </ligand>
</feature>
<dbReference type="EMBL" id="JACOSL010000022">
    <property type="protein sequence ID" value="MBI1756061.1"/>
    <property type="molecule type" value="Genomic_DNA"/>
</dbReference>
<feature type="site" description="Essential for DHBP synthase activity" evidence="19">
    <location>
        <position position="126"/>
    </location>
</feature>
<dbReference type="NCBIfam" id="TIGR00505">
    <property type="entry name" value="ribA"/>
    <property type="match status" value="1"/>
</dbReference>
<dbReference type="InterPro" id="IPR000422">
    <property type="entry name" value="DHBP_synthase_RibB"/>
</dbReference>
<evidence type="ECO:0000256" key="16">
    <source>
        <dbReference type="ARBA" id="ARBA00023268"/>
    </source>
</evidence>
<evidence type="ECO:0000256" key="18">
    <source>
        <dbReference type="ARBA" id="ARBA00049295"/>
    </source>
</evidence>
<evidence type="ECO:0000256" key="19">
    <source>
        <dbReference type="HAMAP-Rule" id="MF_01283"/>
    </source>
</evidence>
<name>A0A931PVY0_FIMGI</name>
<sequence>MRFASIPEAIEEFKRGRMVVVVDDPDRENEGDLLMAGEACTQESMNFMIKHGGGVPFIPTTAERLATLGIPMMTKHNTARLGTAMGETVDALHGTTTGVSAHDRARTVAVFCDDKATPADLARPGHIFPLRAEQGGVLRRAGHTEAGVDLCLLAGFKQVAVGCEIVAQDGTMMRLDDLMEYVGRHGLKIVTIADLIAYRRKTERLVNRVAGPIDFPSKFGHFQLFAYETSVDAQPYVALVKGDVCTEEPVLARIHSSCLTGDLLGSLRCDCGDQLEMALDQIEKEGRGVLLYVAQEGRGIGLMNKLRAYELQDKGMDTVEANHALGFKADLRDYGLGAQVLADLGLRKLWLLTNNPKKVSGLQGYGLEIVEHVPLLAEHAEPRARYIDTKREKLGHWMPDPKGS</sequence>
<dbReference type="GO" id="GO:0009231">
    <property type="term" value="P:riboflavin biosynthetic process"/>
    <property type="evidence" value="ECO:0007669"/>
    <property type="project" value="UniProtKB-UniRule"/>
</dbReference>
<comment type="caution">
    <text evidence="21">The sequence shown here is derived from an EMBL/GenBank/DDBJ whole genome shotgun (WGS) entry which is preliminary data.</text>
</comment>
<dbReference type="SUPFAM" id="SSF55821">
    <property type="entry name" value="YrdC/RibB"/>
    <property type="match status" value="1"/>
</dbReference>
<keyword evidence="14 19" id="KW-0464">Manganese</keyword>
<evidence type="ECO:0000256" key="10">
    <source>
        <dbReference type="ARBA" id="ARBA00022801"/>
    </source>
</evidence>
<dbReference type="FunFam" id="3.40.50.10990:FF:000001">
    <property type="entry name" value="Riboflavin biosynthesis protein RibBA"/>
    <property type="match status" value="1"/>
</dbReference>
<keyword evidence="9 19" id="KW-0547">Nucleotide-binding</keyword>
<dbReference type="Proteomes" id="UP000727962">
    <property type="component" value="Unassembled WGS sequence"/>
</dbReference>
<keyword evidence="10 19" id="KW-0378">Hydrolase</keyword>
<evidence type="ECO:0000256" key="15">
    <source>
        <dbReference type="ARBA" id="ARBA00023239"/>
    </source>
</evidence>
<organism evidence="21 22">
    <name type="scientific">Fimbriimonas ginsengisoli</name>
    <dbReference type="NCBI Taxonomy" id="1005039"/>
    <lineage>
        <taxon>Bacteria</taxon>
        <taxon>Bacillati</taxon>
        <taxon>Armatimonadota</taxon>
        <taxon>Fimbriimonadia</taxon>
        <taxon>Fimbriimonadales</taxon>
        <taxon>Fimbriimonadaceae</taxon>
        <taxon>Fimbriimonas</taxon>
    </lineage>
</organism>
<dbReference type="PIRSF" id="PIRSF001259">
    <property type="entry name" value="RibA"/>
    <property type="match status" value="1"/>
</dbReference>
<comment type="similarity">
    <text evidence="19">In the C-terminal section; belongs to the GTP cyclohydrolase II family.</text>
</comment>
<dbReference type="GO" id="GO:0008270">
    <property type="term" value="F:zinc ion binding"/>
    <property type="evidence" value="ECO:0007669"/>
    <property type="project" value="UniProtKB-UniRule"/>
</dbReference>
<feature type="domain" description="GTP cyclohydrolase II" evidence="20">
    <location>
        <begin position="212"/>
        <end position="374"/>
    </location>
</feature>
<dbReference type="GO" id="GO:0005829">
    <property type="term" value="C:cytosol"/>
    <property type="evidence" value="ECO:0007669"/>
    <property type="project" value="TreeGrafter"/>
</dbReference>
<comment type="function">
    <text evidence="17 19">Catalyzes the conversion of GTP to 2,5-diamino-6-ribosylamino-4(3H)-pyrimidinone 5'-phosphate (DARP), formate and pyrophosphate.</text>
</comment>
<evidence type="ECO:0000256" key="14">
    <source>
        <dbReference type="ARBA" id="ARBA00023211"/>
    </source>
</evidence>
<gene>
    <name evidence="21" type="primary">ribA</name>
    <name evidence="19" type="synonym">ribBA</name>
    <name evidence="21" type="ORF">HYR64_03025</name>
</gene>
<dbReference type="InterPro" id="IPR036144">
    <property type="entry name" value="RibA-like_sf"/>
</dbReference>
<proteinExistence type="inferred from homology"/>
<feature type="region of interest" description="DHBP synthase" evidence="19">
    <location>
        <begin position="1"/>
        <end position="201"/>
    </location>
</feature>
<comment type="cofactor">
    <cofactor evidence="19">
        <name>Zn(2+)</name>
        <dbReference type="ChEBI" id="CHEBI:29105"/>
    </cofactor>
    <text evidence="19">Binds 1 zinc ion per subunit.</text>
</comment>
<feature type="binding site" evidence="19">
    <location>
        <position position="271"/>
    </location>
    <ligand>
        <name>Zn(2+)</name>
        <dbReference type="ChEBI" id="CHEBI:29105"/>
        <note>catalytic</note>
    </ligand>
</feature>
<dbReference type="SUPFAM" id="SSF142695">
    <property type="entry name" value="RibA-like"/>
    <property type="match status" value="1"/>
</dbReference>
<dbReference type="GO" id="GO:0005525">
    <property type="term" value="F:GTP binding"/>
    <property type="evidence" value="ECO:0007669"/>
    <property type="project" value="UniProtKB-KW"/>
</dbReference>
<dbReference type="InterPro" id="IPR032677">
    <property type="entry name" value="GTP_cyclohydro_II"/>
</dbReference>